<organism evidence="1 2">
    <name type="scientific">Cryptosporidium ubiquitum</name>
    <dbReference type="NCBI Taxonomy" id="857276"/>
    <lineage>
        <taxon>Eukaryota</taxon>
        <taxon>Sar</taxon>
        <taxon>Alveolata</taxon>
        <taxon>Apicomplexa</taxon>
        <taxon>Conoidasida</taxon>
        <taxon>Coccidia</taxon>
        <taxon>Eucoccidiorida</taxon>
        <taxon>Eimeriorina</taxon>
        <taxon>Cryptosporidiidae</taxon>
        <taxon>Cryptosporidium</taxon>
    </lineage>
</organism>
<sequence>MNVNVNIENRANIVINEDSMNKLSKEEREKRERVNKEITKLAQQEKWLESFRPKREEKNRVKVQIKKQAVKIVKEKTLKKRKKLNPKLIEELNNEIQRTITLYKNMAG</sequence>
<keyword evidence="2" id="KW-1185">Reference proteome</keyword>
<name>A0A1J4MK12_9CRYT</name>
<dbReference type="EMBL" id="LRBP01000009">
    <property type="protein sequence ID" value="OII74550.1"/>
    <property type="molecule type" value="Genomic_DNA"/>
</dbReference>
<accession>A0A1J4MK12</accession>
<dbReference type="VEuPathDB" id="CryptoDB:cubi_00103"/>
<reference evidence="1 2" key="1">
    <citation type="submission" date="2016-10" db="EMBL/GenBank/DDBJ databases">
        <title>Reductive evolution of mitochondrial metabolism and differential evolution of invasion-related proteins in Cryptosporidium.</title>
        <authorList>
            <person name="Liu S."/>
            <person name="Roellig D.M."/>
            <person name="Guo Y."/>
            <person name="Li N."/>
            <person name="Frace M.A."/>
            <person name="Tang K."/>
            <person name="Zhang L."/>
            <person name="Feng Y."/>
            <person name="Xiao L."/>
        </authorList>
    </citation>
    <scope>NUCLEOTIDE SEQUENCE [LARGE SCALE GENOMIC DNA]</scope>
    <source>
        <strain evidence="1">39726</strain>
    </source>
</reference>
<evidence type="ECO:0000313" key="1">
    <source>
        <dbReference type="EMBL" id="OII74550.1"/>
    </source>
</evidence>
<dbReference type="AlphaFoldDB" id="A0A1J4MK12"/>
<gene>
    <name evidence="1" type="ORF">cubi_00103</name>
</gene>
<dbReference type="GeneID" id="39976896"/>
<dbReference type="Proteomes" id="UP000186176">
    <property type="component" value="Unassembled WGS sequence"/>
</dbReference>
<evidence type="ECO:0000313" key="2">
    <source>
        <dbReference type="Proteomes" id="UP000186176"/>
    </source>
</evidence>
<dbReference type="RefSeq" id="XP_028875696.1">
    <property type="nucleotide sequence ID" value="XM_029017117.1"/>
</dbReference>
<proteinExistence type="predicted"/>
<protein>
    <submittedName>
        <fullName evidence="1">Uncharacterized protein</fullName>
    </submittedName>
</protein>
<comment type="caution">
    <text evidence="1">The sequence shown here is derived from an EMBL/GenBank/DDBJ whole genome shotgun (WGS) entry which is preliminary data.</text>
</comment>